<gene>
    <name evidence="1" type="primary">tnp4</name>
</gene>
<name>G8DU82_STRSU</name>
<reference evidence="1" key="1">
    <citation type="journal article" date="2011" name="FEMS Microbiol. Lett.">
        <title>Genetic analysis of the capsular polysaccharide synthesis locus in 15 Streptococcus suis serotypes.</title>
        <authorList>
            <person name="Wang K."/>
            <person name="Fan W."/>
            <person name="Cai L."/>
            <person name="Huang B."/>
            <person name="Lu C."/>
        </authorList>
    </citation>
    <scope>NUCLEOTIDE SEQUENCE</scope>
    <source>
        <strain evidence="1">42A</strain>
    </source>
</reference>
<dbReference type="AlphaFoldDB" id="G8DU82"/>
<proteinExistence type="predicted"/>
<sequence>MVSYLRLYSIAVPNLEAGKTACSRHQSKNSSIKGVNSVCRLCSRSSVDRSAQSLSKANRRSQ</sequence>
<accession>G8DU82</accession>
<dbReference type="EMBL" id="JF273654">
    <property type="protein sequence ID" value="AEH57583.1"/>
    <property type="molecule type" value="Genomic_DNA"/>
</dbReference>
<evidence type="ECO:0000313" key="1">
    <source>
        <dbReference type="EMBL" id="AEH57583.1"/>
    </source>
</evidence>
<organism evidence="1">
    <name type="scientific">Streptococcus suis</name>
    <dbReference type="NCBI Taxonomy" id="1307"/>
    <lineage>
        <taxon>Bacteria</taxon>
        <taxon>Bacillati</taxon>
        <taxon>Bacillota</taxon>
        <taxon>Bacilli</taxon>
        <taxon>Lactobacillales</taxon>
        <taxon>Streptococcaceae</taxon>
        <taxon>Streptococcus</taxon>
    </lineage>
</organism>
<protein>
    <submittedName>
        <fullName evidence="1">Transposase</fullName>
    </submittedName>
</protein>